<dbReference type="Gene3D" id="3.10.390.10">
    <property type="entry name" value="SAND domain-like"/>
    <property type="match status" value="1"/>
</dbReference>
<dbReference type="GO" id="GO:0003677">
    <property type="term" value="F:DNA binding"/>
    <property type="evidence" value="ECO:0007669"/>
    <property type="project" value="UniProtKB-KW"/>
</dbReference>
<evidence type="ECO:0000256" key="11">
    <source>
        <dbReference type="ARBA" id="ARBA00023242"/>
    </source>
</evidence>
<evidence type="ECO:0000256" key="10">
    <source>
        <dbReference type="ARBA" id="ARBA00023163"/>
    </source>
</evidence>
<name>A0A8C3H159_CORMO</name>
<feature type="region of interest" description="Disordered" evidence="14">
    <location>
        <begin position="1"/>
        <end position="40"/>
    </location>
</feature>
<keyword evidence="5" id="KW-0863">Zinc-finger</keyword>
<keyword evidence="3" id="KW-0597">Phosphoprotein</keyword>
<evidence type="ECO:0000256" key="7">
    <source>
        <dbReference type="ARBA" id="ARBA00022902"/>
    </source>
</evidence>
<dbReference type="PROSITE" id="PS50864">
    <property type="entry name" value="SAND"/>
    <property type="match status" value="1"/>
</dbReference>
<evidence type="ECO:0000256" key="12">
    <source>
        <dbReference type="ARBA" id="ARBA00073412"/>
    </source>
</evidence>
<feature type="compositionally biased region" description="Pro residues" evidence="14">
    <location>
        <begin position="248"/>
        <end position="264"/>
    </location>
</feature>
<keyword evidence="6" id="KW-0862">Zinc</keyword>
<proteinExistence type="predicted"/>
<evidence type="ECO:0000256" key="2">
    <source>
        <dbReference type="ARBA" id="ARBA00022473"/>
    </source>
</evidence>
<reference evidence="15" key="2">
    <citation type="submission" date="2025-08" db="UniProtKB">
        <authorList>
            <consortium name="Ensembl"/>
        </authorList>
    </citation>
    <scope>IDENTIFICATION</scope>
</reference>
<dbReference type="InterPro" id="IPR000770">
    <property type="entry name" value="SAND_dom"/>
</dbReference>
<organism evidence="15 16">
    <name type="scientific">Corvus moneduloides</name>
    <name type="common">New Caledonian crow</name>
    <dbReference type="NCBI Taxonomy" id="1196302"/>
    <lineage>
        <taxon>Eukaryota</taxon>
        <taxon>Metazoa</taxon>
        <taxon>Chordata</taxon>
        <taxon>Craniata</taxon>
        <taxon>Vertebrata</taxon>
        <taxon>Euteleostomi</taxon>
        <taxon>Archelosauria</taxon>
        <taxon>Archosauria</taxon>
        <taxon>Dinosauria</taxon>
        <taxon>Saurischia</taxon>
        <taxon>Theropoda</taxon>
        <taxon>Coelurosauria</taxon>
        <taxon>Aves</taxon>
        <taxon>Neognathae</taxon>
        <taxon>Neoaves</taxon>
        <taxon>Telluraves</taxon>
        <taxon>Australaves</taxon>
        <taxon>Passeriformes</taxon>
        <taxon>Corvoidea</taxon>
        <taxon>Corvidae</taxon>
        <taxon>Corvus</taxon>
    </lineage>
</organism>
<dbReference type="SUPFAM" id="SSF63763">
    <property type="entry name" value="SAND domain-like"/>
    <property type="match status" value="1"/>
</dbReference>
<feature type="region of interest" description="Disordered" evidence="14">
    <location>
        <begin position="421"/>
        <end position="444"/>
    </location>
</feature>
<keyword evidence="16" id="KW-1185">Reference proteome</keyword>
<dbReference type="PANTHER" id="PTHR10237">
    <property type="entry name" value="DEFORMED EPIDERMAL AUTOREGULATORY FACTOR 1 HOMOLOG SUPPRESSIN"/>
    <property type="match status" value="1"/>
</dbReference>
<evidence type="ECO:0000256" key="3">
    <source>
        <dbReference type="ARBA" id="ARBA00022553"/>
    </source>
</evidence>
<dbReference type="FunFam" id="3.10.390.10:FF:000004">
    <property type="entry name" value="Deformed epidermal autoregulatory factor 1"/>
    <property type="match status" value="1"/>
</dbReference>
<keyword evidence="10" id="KW-0804">Transcription</keyword>
<dbReference type="Pfam" id="PF01342">
    <property type="entry name" value="SAND"/>
    <property type="match status" value="1"/>
</dbReference>
<evidence type="ECO:0000313" key="15">
    <source>
        <dbReference type="Ensembl" id="ENSCMUP00000019480.2"/>
    </source>
</evidence>
<keyword evidence="8" id="KW-0805">Transcription regulation</keyword>
<comment type="subcellular location">
    <subcellularLocation>
        <location evidence="1">Nucleus</location>
    </subcellularLocation>
</comment>
<dbReference type="AlphaFoldDB" id="A0A8C3H159"/>
<keyword evidence="11" id="KW-0539">Nucleus</keyword>
<keyword evidence="7" id="KW-0524">Neurogenesis</keyword>
<dbReference type="PROSITE" id="PS50865">
    <property type="entry name" value="ZF_MYND_2"/>
    <property type="match status" value="1"/>
</dbReference>
<evidence type="ECO:0000256" key="13">
    <source>
        <dbReference type="ARBA" id="ARBA00079052"/>
    </source>
</evidence>
<evidence type="ECO:0000256" key="1">
    <source>
        <dbReference type="ARBA" id="ARBA00004123"/>
    </source>
</evidence>
<evidence type="ECO:0000256" key="4">
    <source>
        <dbReference type="ARBA" id="ARBA00022723"/>
    </source>
</evidence>
<dbReference type="FunFam" id="6.10.140.2220:FF:000008">
    <property type="entry name" value="Deformed epidermal autoregulatory factor 1"/>
    <property type="match status" value="1"/>
</dbReference>
<evidence type="ECO:0000313" key="16">
    <source>
        <dbReference type="Proteomes" id="UP000694553"/>
    </source>
</evidence>
<dbReference type="InterPro" id="IPR010919">
    <property type="entry name" value="SAND-like_dom_sf"/>
</dbReference>
<gene>
    <name evidence="15" type="primary">DEAF1</name>
</gene>
<dbReference type="Pfam" id="PF01753">
    <property type="entry name" value="zf-MYND"/>
    <property type="match status" value="1"/>
</dbReference>
<dbReference type="Gene3D" id="6.10.140.2220">
    <property type="match status" value="1"/>
</dbReference>
<dbReference type="InterPro" id="IPR024119">
    <property type="entry name" value="TF_DEAF-1"/>
</dbReference>
<evidence type="ECO:0000256" key="6">
    <source>
        <dbReference type="ARBA" id="ARBA00022833"/>
    </source>
</evidence>
<feature type="compositionally biased region" description="Basic residues" evidence="14">
    <location>
        <begin position="315"/>
        <end position="339"/>
    </location>
</feature>
<keyword evidence="4" id="KW-0479">Metal-binding</keyword>
<dbReference type="Proteomes" id="UP000694553">
    <property type="component" value="Unassembled WGS sequence"/>
</dbReference>
<feature type="compositionally biased region" description="Pro residues" evidence="14">
    <location>
        <begin position="79"/>
        <end position="92"/>
    </location>
</feature>
<dbReference type="InterPro" id="IPR002893">
    <property type="entry name" value="Znf_MYND"/>
</dbReference>
<keyword evidence="9" id="KW-0238">DNA-binding</keyword>
<dbReference type="PANTHER" id="PTHR10237:SF1">
    <property type="entry name" value="DEFORMED EPIDERMAL AUTOREGULATORY FACTOR 1 HOMOLOG"/>
    <property type="match status" value="1"/>
</dbReference>
<evidence type="ECO:0000256" key="14">
    <source>
        <dbReference type="SAM" id="MobiDB-lite"/>
    </source>
</evidence>
<accession>A0A8C3H159</accession>
<protein>
    <recommendedName>
        <fullName evidence="12">Deformed epidermal autoregulatory factor 1 homolog</fullName>
    </recommendedName>
    <alternativeName>
        <fullName evidence="13">Nuclear DEAF-1-related transcriptional regulator</fullName>
    </alternativeName>
</protein>
<dbReference type="GO" id="GO:0005634">
    <property type="term" value="C:nucleus"/>
    <property type="evidence" value="ECO:0007669"/>
    <property type="project" value="UniProtKB-SubCell"/>
</dbReference>
<feature type="region of interest" description="Disordered" evidence="14">
    <location>
        <begin position="198"/>
        <end position="341"/>
    </location>
</feature>
<feature type="compositionally biased region" description="Pro residues" evidence="14">
    <location>
        <begin position="426"/>
        <end position="437"/>
    </location>
</feature>
<evidence type="ECO:0000256" key="8">
    <source>
        <dbReference type="ARBA" id="ARBA00023015"/>
    </source>
</evidence>
<evidence type="ECO:0000256" key="5">
    <source>
        <dbReference type="ARBA" id="ARBA00022771"/>
    </source>
</evidence>
<dbReference type="PROSITE" id="PS01360">
    <property type="entry name" value="ZF_MYND_1"/>
    <property type="match status" value="1"/>
</dbReference>
<dbReference type="SMART" id="SM00258">
    <property type="entry name" value="SAND"/>
    <property type="match status" value="1"/>
</dbReference>
<keyword evidence="2" id="KW-0217">Developmental protein</keyword>
<dbReference type="GO" id="GO:0008270">
    <property type="term" value="F:zinc ion binding"/>
    <property type="evidence" value="ECO:0007669"/>
    <property type="project" value="UniProtKB-KW"/>
</dbReference>
<feature type="region of interest" description="Disordered" evidence="14">
    <location>
        <begin position="70"/>
        <end position="169"/>
    </location>
</feature>
<feature type="compositionally biased region" description="Basic residues" evidence="14">
    <location>
        <begin position="282"/>
        <end position="292"/>
    </location>
</feature>
<dbReference type="GO" id="GO:0007399">
    <property type="term" value="P:nervous system development"/>
    <property type="evidence" value="ECO:0007669"/>
    <property type="project" value="UniProtKB-KW"/>
</dbReference>
<feature type="compositionally biased region" description="Low complexity" evidence="14">
    <location>
        <begin position="1"/>
        <end position="15"/>
    </location>
</feature>
<sequence>MRQGSAHAPPGSASACRGCRDMPPGLGSTSAPPLSSHVPCKRSPLARWEIALPGAPERAVVPLSRRYRDTAHLGSAPPSWHPAPPAGPPPSRQPARGRSPRPTRLRARSERSARFGLFRADSGAARSGVSVRAGDRSSGAIGEDSAHIGAPRYRLRQRSETARARSGLFASPGRTARELGRVRAGSGLTRSVRYRFGPRRADSAAPHWPAGRERARRRLGPLRASSEVGRKAPNRLVSVRADSAPLGSPAPPPPPRPQGPPPARPGGGGGAGSATAGPAHGAQRRRPGRRTARLACGTRAAAGATAGSGGGGGAPRRRRRRVTVMAGRRRAHRDGRHRQCQAPTEAAAAAAFAEVTTVTVANVGASADNVFTTSVANAASISGHVLSGRTALQIGDSLNPEKATLIVVHTDGSIVETTGIKGPSAPLTPGPQSPPTPLTAVQGKSGTKYNWDPSVYENELPVRCRNISGILYKNRLGSGGRGRCIKQGDNWYSPTEFEAMAGRASSKDWKRSIRYAGRPLQCLIHDGILNPHAASCTCAACCDDMTLSGPIRLFVPYKRRKKENEIPATPVKKNCSKNITLLPATAATTFTVTPSGQITTSGALTFDRASTVEATAIISESPAQGDVFTGAAVQDTNVQQPCRVSHPEPHYPSYQDNCQISPFPEAALPTSHPKIVLTSLPALAVPPTTPTKAMSPSVVNGLEVTEQRSWLYLEEMVNSLLSTAQQLKTLIEQAKQASSSFREAAVTQAKIQADVERKEQYQSQLFQQTEDVDGKTEIIIKQSCVNCGREATNECTGCHKVNYCSTFCQRKDWKDHQHICGQSATVTVQGDEVHVPDNVMEKVTV</sequence>
<evidence type="ECO:0000256" key="9">
    <source>
        <dbReference type="ARBA" id="ARBA00023125"/>
    </source>
</evidence>
<accession>A0A8U7M073</accession>
<dbReference type="SUPFAM" id="SSF144232">
    <property type="entry name" value="HIT/MYND zinc finger-like"/>
    <property type="match status" value="1"/>
</dbReference>
<reference evidence="16" key="1">
    <citation type="submission" date="2019-10" db="EMBL/GenBank/DDBJ databases">
        <title>Corvus moneduloides (New Caledonian crow) genome, bCorMon1, primary haplotype.</title>
        <authorList>
            <person name="Rutz C."/>
            <person name="Fungtammasan C."/>
            <person name="Mountcastle J."/>
            <person name="Formenti G."/>
            <person name="Chow W."/>
            <person name="Howe K."/>
            <person name="Steele M.P."/>
            <person name="Fernandes J."/>
            <person name="Gilbert M.T.P."/>
            <person name="Fedrigo O."/>
            <person name="Jarvis E.D."/>
            <person name="Gemmell N."/>
        </authorList>
    </citation>
    <scope>NUCLEOTIDE SEQUENCE [LARGE SCALE GENOMIC DNA]</scope>
</reference>
<dbReference type="PROSITE" id="PS51257">
    <property type="entry name" value="PROKAR_LIPOPROTEIN"/>
    <property type="match status" value="1"/>
</dbReference>
<dbReference type="Ensembl" id="ENSCMUT00000020927.2">
    <property type="protein sequence ID" value="ENSCMUP00000019480.2"/>
    <property type="gene ID" value="ENSCMUG00000012038.2"/>
</dbReference>
<feature type="compositionally biased region" description="Low complexity" evidence="14">
    <location>
        <begin position="293"/>
        <end position="305"/>
    </location>
</feature>
<dbReference type="GO" id="GO:0000981">
    <property type="term" value="F:DNA-binding transcription factor activity, RNA polymerase II-specific"/>
    <property type="evidence" value="ECO:0007669"/>
    <property type="project" value="TreeGrafter"/>
</dbReference>
<reference evidence="15" key="3">
    <citation type="submission" date="2025-09" db="UniProtKB">
        <authorList>
            <consortium name="Ensembl"/>
        </authorList>
    </citation>
    <scope>IDENTIFICATION</scope>
</reference>